<name>A0A8S1C225_9INSE</name>
<evidence type="ECO:0000256" key="5">
    <source>
        <dbReference type="ARBA" id="ARBA00022692"/>
    </source>
</evidence>
<gene>
    <name evidence="10" type="ORF">CLODIP_2_CD06587</name>
</gene>
<evidence type="ECO:0000256" key="4">
    <source>
        <dbReference type="ARBA" id="ARBA00022679"/>
    </source>
</evidence>
<dbReference type="InterPro" id="IPR008166">
    <property type="entry name" value="Glyco_transf_92"/>
</dbReference>
<keyword evidence="4 8" id="KW-0808">Transferase</keyword>
<evidence type="ECO:0000256" key="1">
    <source>
        <dbReference type="ARBA" id="ARBA00004167"/>
    </source>
</evidence>
<proteinExistence type="inferred from homology"/>
<evidence type="ECO:0000256" key="8">
    <source>
        <dbReference type="RuleBase" id="RU366017"/>
    </source>
</evidence>
<dbReference type="GO" id="GO:0005737">
    <property type="term" value="C:cytoplasm"/>
    <property type="evidence" value="ECO:0007669"/>
    <property type="project" value="TreeGrafter"/>
</dbReference>
<keyword evidence="3 8" id="KW-0328">Glycosyltransferase</keyword>
<evidence type="ECO:0000256" key="7">
    <source>
        <dbReference type="ARBA" id="ARBA00023136"/>
    </source>
</evidence>
<dbReference type="PANTHER" id="PTHR21461">
    <property type="entry name" value="GLYCOSYLTRANSFERASE FAMILY 92 PROTEIN"/>
    <property type="match status" value="1"/>
</dbReference>
<protein>
    <recommendedName>
        <fullName evidence="8">Glycosyltransferase family 92 protein</fullName>
        <ecNumber evidence="8">2.4.1.-</ecNumber>
    </recommendedName>
</protein>
<dbReference type="Pfam" id="PF01697">
    <property type="entry name" value="Glyco_transf_92"/>
    <property type="match status" value="1"/>
</dbReference>
<comment type="subcellular location">
    <subcellularLocation>
        <location evidence="1">Membrane</location>
        <topology evidence="1">Single-pass membrane protein</topology>
    </subcellularLocation>
</comment>
<evidence type="ECO:0000256" key="3">
    <source>
        <dbReference type="ARBA" id="ARBA00022676"/>
    </source>
</evidence>
<keyword evidence="6" id="KW-1133">Transmembrane helix</keyword>
<dbReference type="PANTHER" id="PTHR21461:SF69">
    <property type="entry name" value="GLYCOSYLTRANSFERASE FAMILY 92 PROTEIN"/>
    <property type="match status" value="1"/>
</dbReference>
<keyword evidence="5" id="KW-0812">Transmembrane</keyword>
<keyword evidence="9" id="KW-0732">Signal</keyword>
<keyword evidence="7" id="KW-0472">Membrane</keyword>
<dbReference type="GO" id="GO:0016020">
    <property type="term" value="C:membrane"/>
    <property type="evidence" value="ECO:0007669"/>
    <property type="project" value="UniProtKB-SubCell"/>
</dbReference>
<evidence type="ECO:0000256" key="2">
    <source>
        <dbReference type="ARBA" id="ARBA00007647"/>
    </source>
</evidence>
<evidence type="ECO:0000313" key="11">
    <source>
        <dbReference type="Proteomes" id="UP000494165"/>
    </source>
</evidence>
<evidence type="ECO:0000256" key="9">
    <source>
        <dbReference type="SAM" id="SignalP"/>
    </source>
</evidence>
<comment type="caution">
    <text evidence="10">The sequence shown here is derived from an EMBL/GenBank/DDBJ whole genome shotgun (WGS) entry which is preliminary data.</text>
</comment>
<evidence type="ECO:0000256" key="6">
    <source>
        <dbReference type="ARBA" id="ARBA00022989"/>
    </source>
</evidence>
<sequence length="456" mass="51601">MMRRRWVCTLLAPLCVLFVLLRSGAEEKEPKSTPRLIVRSVVAYSAEAEHLAALAAAGSPRDDNGDGPLHAEGWLALDGVLFLLRAFDDRRVQHLPAVRLLSLVRGLRVPPSLFCRLRFHGHPEVHAAKVLPTEIWSSEWKAPLSNTTFRPFLLTCPYKKSLVQPVTVSISLQKAFETTPRLPVVSWVKSEPSNQVSVAVCVKGLNFPSRSDDISRQIAEWIEINGALGASKFFVYVQKVDEKVQRLLKHYSDRVEVVDELLPPGLLLSDLSELWQKRRFELVSYNDCLYRSIGRHQFVLPLDVDEVLVPVKHFSWQETLADLVATHDRSPASFAVHNFFFFSSAANTSPLDLVFRSSYETTGTYKSFAATDRTLTLFNHYALHTMIPGTQRMEVADQSVAQVNHYRQGCSPLMADDCQSRYLRFTQRDEILLSRVDKVRVLKRVESSLNASRVIS</sequence>
<dbReference type="EC" id="2.4.1.-" evidence="8"/>
<dbReference type="Proteomes" id="UP000494165">
    <property type="component" value="Unassembled WGS sequence"/>
</dbReference>
<feature type="chain" id="PRO_5035891106" description="Glycosyltransferase family 92 protein" evidence="9">
    <location>
        <begin position="26"/>
        <end position="456"/>
    </location>
</feature>
<dbReference type="EMBL" id="CADEPI010000022">
    <property type="protein sequence ID" value="CAB3365940.1"/>
    <property type="molecule type" value="Genomic_DNA"/>
</dbReference>
<keyword evidence="11" id="KW-1185">Reference proteome</keyword>
<comment type="similarity">
    <text evidence="2 8">Belongs to the glycosyltransferase 92 family.</text>
</comment>
<organism evidence="10 11">
    <name type="scientific">Cloeon dipterum</name>
    <dbReference type="NCBI Taxonomy" id="197152"/>
    <lineage>
        <taxon>Eukaryota</taxon>
        <taxon>Metazoa</taxon>
        <taxon>Ecdysozoa</taxon>
        <taxon>Arthropoda</taxon>
        <taxon>Hexapoda</taxon>
        <taxon>Insecta</taxon>
        <taxon>Pterygota</taxon>
        <taxon>Palaeoptera</taxon>
        <taxon>Ephemeroptera</taxon>
        <taxon>Pisciforma</taxon>
        <taxon>Baetidae</taxon>
        <taxon>Cloeon</taxon>
    </lineage>
</organism>
<feature type="signal peptide" evidence="9">
    <location>
        <begin position="1"/>
        <end position="25"/>
    </location>
</feature>
<dbReference type="AlphaFoldDB" id="A0A8S1C225"/>
<accession>A0A8S1C225</accession>
<reference evidence="10 11" key="1">
    <citation type="submission" date="2020-04" db="EMBL/GenBank/DDBJ databases">
        <authorList>
            <person name="Alioto T."/>
            <person name="Alioto T."/>
            <person name="Gomez Garrido J."/>
        </authorList>
    </citation>
    <scope>NUCLEOTIDE SEQUENCE [LARGE SCALE GENOMIC DNA]</scope>
</reference>
<dbReference type="GO" id="GO:0016757">
    <property type="term" value="F:glycosyltransferase activity"/>
    <property type="evidence" value="ECO:0007669"/>
    <property type="project" value="UniProtKB-UniRule"/>
</dbReference>
<evidence type="ECO:0000313" key="10">
    <source>
        <dbReference type="EMBL" id="CAB3365940.1"/>
    </source>
</evidence>
<dbReference type="OrthoDB" id="7917939at2759"/>